<dbReference type="Proteomes" id="UP000248857">
    <property type="component" value="Unassembled WGS sequence"/>
</dbReference>
<keyword evidence="3" id="KW-1185">Reference proteome</keyword>
<evidence type="ECO:0000313" key="3">
    <source>
        <dbReference type="Proteomes" id="UP000248857"/>
    </source>
</evidence>
<name>A0A2W1JIE4_9CYAN</name>
<sequence length="253" mass="27630">MQRFGLLIGLIVLGAGAGGLWVWRQATYLPNWYTQPVIQPEAAPVLSGSDVAQADERQSLKLKLVRQVVPRPARHSTSLGTPSDSAQLSPESQVTHEVNLDPKTFGEFVVSSIPQTPESEVIFPAIKAINTEIDAGQLKIGLVVNTAELPMEELPKEMRSHLQQTLTTFPFFKDRNIYLGAVGQPRLESGQVVLGTDAKIQIGSLKMNLTDVSERIGVPVEDLEQRINLQLGQLSVQDIDFIQNTAVLSGSIN</sequence>
<dbReference type="EMBL" id="PQWO01000006">
    <property type="protein sequence ID" value="PZD73270.1"/>
    <property type="molecule type" value="Genomic_DNA"/>
</dbReference>
<evidence type="ECO:0000313" key="2">
    <source>
        <dbReference type="EMBL" id="PZD73270.1"/>
    </source>
</evidence>
<accession>A0A2W1JIE4</accession>
<dbReference type="AlphaFoldDB" id="A0A2W1JIE4"/>
<comment type="caution">
    <text evidence="2">The sequence shown here is derived from an EMBL/GenBank/DDBJ whole genome shotgun (WGS) entry which is preliminary data.</text>
</comment>
<organism evidence="2 3">
    <name type="scientific">Acaryochloris thomasi RCC1774</name>
    <dbReference type="NCBI Taxonomy" id="1764569"/>
    <lineage>
        <taxon>Bacteria</taxon>
        <taxon>Bacillati</taxon>
        <taxon>Cyanobacteriota</taxon>
        <taxon>Cyanophyceae</taxon>
        <taxon>Acaryochloridales</taxon>
        <taxon>Acaryochloridaceae</taxon>
        <taxon>Acaryochloris</taxon>
        <taxon>Acaryochloris thomasi</taxon>
    </lineage>
</organism>
<gene>
    <name evidence="2" type="ORF">C1752_02303</name>
</gene>
<proteinExistence type="predicted"/>
<protein>
    <submittedName>
        <fullName evidence="2">Uncharacterized protein</fullName>
    </submittedName>
</protein>
<reference evidence="2 3" key="1">
    <citation type="journal article" date="2018" name="Sci. Rep.">
        <title>A novel species of the marine cyanobacterium Acaryochloris with a unique pigment content and lifestyle.</title>
        <authorList>
            <person name="Partensky F."/>
            <person name="Six C."/>
            <person name="Ratin M."/>
            <person name="Garczarek L."/>
            <person name="Vaulot D."/>
            <person name="Probert I."/>
            <person name="Calteau A."/>
            <person name="Gourvil P."/>
            <person name="Marie D."/>
            <person name="Grebert T."/>
            <person name="Bouchier C."/>
            <person name="Le Panse S."/>
            <person name="Gachenot M."/>
            <person name="Rodriguez F."/>
            <person name="Garrido J.L."/>
        </authorList>
    </citation>
    <scope>NUCLEOTIDE SEQUENCE [LARGE SCALE GENOMIC DNA]</scope>
    <source>
        <strain evidence="2 3">RCC1774</strain>
    </source>
</reference>
<evidence type="ECO:0000256" key="1">
    <source>
        <dbReference type="SAM" id="MobiDB-lite"/>
    </source>
</evidence>
<feature type="compositionally biased region" description="Polar residues" evidence="1">
    <location>
        <begin position="75"/>
        <end position="90"/>
    </location>
</feature>
<feature type="region of interest" description="Disordered" evidence="1">
    <location>
        <begin position="71"/>
        <end position="90"/>
    </location>
</feature>